<dbReference type="RefSeq" id="WP_183853820.1">
    <property type="nucleotide sequence ID" value="NZ_JACHOO010000002.1"/>
</dbReference>
<sequence length="99" mass="10682">MNPFLSLGLEQMRLALAAQEVIAHRLAALASPGAFATAEYEKMIVEKMFAPAEAMAAVIAASVKGPLSVVETSRVVTGAYGKRIRANRRRLRRRARSAA</sequence>
<reference evidence="1 2" key="1">
    <citation type="submission" date="2020-08" db="EMBL/GenBank/DDBJ databases">
        <title>Genomic Encyclopedia of Type Strains, Phase IV (KMG-IV): sequencing the most valuable type-strain genomes for metagenomic binning, comparative biology and taxonomic classification.</title>
        <authorList>
            <person name="Goeker M."/>
        </authorList>
    </citation>
    <scope>NUCLEOTIDE SEQUENCE [LARGE SCALE GENOMIC DNA]</scope>
    <source>
        <strain evidence="1 2">DSM 16268</strain>
    </source>
</reference>
<proteinExistence type="predicted"/>
<accession>A0A7W9CV66</accession>
<dbReference type="AlphaFoldDB" id="A0A7W9CV66"/>
<dbReference type="Proteomes" id="UP000523821">
    <property type="component" value="Unassembled WGS sequence"/>
</dbReference>
<evidence type="ECO:0008006" key="3">
    <source>
        <dbReference type="Google" id="ProtNLM"/>
    </source>
</evidence>
<evidence type="ECO:0000313" key="2">
    <source>
        <dbReference type="Proteomes" id="UP000523821"/>
    </source>
</evidence>
<evidence type="ECO:0000313" key="1">
    <source>
        <dbReference type="EMBL" id="MBB5752299.1"/>
    </source>
</evidence>
<keyword evidence="2" id="KW-1185">Reference proteome</keyword>
<protein>
    <recommendedName>
        <fullName evidence="3">Antifreeze protein</fullName>
    </recommendedName>
</protein>
<organism evidence="1 2">
    <name type="scientific">Prosthecomicrobium pneumaticum</name>
    <dbReference type="NCBI Taxonomy" id="81895"/>
    <lineage>
        <taxon>Bacteria</taxon>
        <taxon>Pseudomonadati</taxon>
        <taxon>Pseudomonadota</taxon>
        <taxon>Alphaproteobacteria</taxon>
        <taxon>Hyphomicrobiales</taxon>
        <taxon>Kaistiaceae</taxon>
        <taxon>Prosthecomicrobium</taxon>
    </lineage>
</organism>
<name>A0A7W9CV66_9HYPH</name>
<dbReference type="EMBL" id="JACHOO010000002">
    <property type="protein sequence ID" value="MBB5752299.1"/>
    <property type="molecule type" value="Genomic_DNA"/>
</dbReference>
<comment type="caution">
    <text evidence="1">The sequence shown here is derived from an EMBL/GenBank/DDBJ whole genome shotgun (WGS) entry which is preliminary data.</text>
</comment>
<gene>
    <name evidence="1" type="ORF">GGQ63_001351</name>
</gene>